<dbReference type="RefSeq" id="WP_345026653.1">
    <property type="nucleotide sequence ID" value="NZ_BAABEY010000005.1"/>
</dbReference>
<reference evidence="3" key="1">
    <citation type="journal article" date="2019" name="Int. J. Syst. Evol. Microbiol.">
        <title>The Global Catalogue of Microorganisms (GCM) 10K type strain sequencing project: providing services to taxonomists for standard genome sequencing and annotation.</title>
        <authorList>
            <consortium name="The Broad Institute Genomics Platform"/>
            <consortium name="The Broad Institute Genome Sequencing Center for Infectious Disease"/>
            <person name="Wu L."/>
            <person name="Ma J."/>
        </authorList>
    </citation>
    <scope>NUCLEOTIDE SEQUENCE [LARGE SCALE GENOMIC DNA]</scope>
    <source>
        <strain evidence="3">JCM 31920</strain>
    </source>
</reference>
<organism evidence="2 3">
    <name type="scientific">Ravibacter arvi</name>
    <dbReference type="NCBI Taxonomy" id="2051041"/>
    <lineage>
        <taxon>Bacteria</taxon>
        <taxon>Pseudomonadati</taxon>
        <taxon>Bacteroidota</taxon>
        <taxon>Cytophagia</taxon>
        <taxon>Cytophagales</taxon>
        <taxon>Spirosomataceae</taxon>
        <taxon>Ravibacter</taxon>
    </lineage>
</organism>
<protein>
    <recommendedName>
        <fullName evidence="4">Lipoprotein</fullName>
    </recommendedName>
</protein>
<name>A0ABP8LRK3_9BACT</name>
<dbReference type="Proteomes" id="UP001501508">
    <property type="component" value="Unassembled WGS sequence"/>
</dbReference>
<feature type="chain" id="PRO_5047284608" description="Lipoprotein" evidence="1">
    <location>
        <begin position="20"/>
        <end position="250"/>
    </location>
</feature>
<comment type="caution">
    <text evidence="2">The sequence shown here is derived from an EMBL/GenBank/DDBJ whole genome shotgun (WGS) entry which is preliminary data.</text>
</comment>
<evidence type="ECO:0000256" key="1">
    <source>
        <dbReference type="SAM" id="SignalP"/>
    </source>
</evidence>
<proteinExistence type="predicted"/>
<dbReference type="EMBL" id="BAABEY010000005">
    <property type="protein sequence ID" value="GAA4433409.1"/>
    <property type="molecule type" value="Genomic_DNA"/>
</dbReference>
<evidence type="ECO:0000313" key="2">
    <source>
        <dbReference type="EMBL" id="GAA4433409.1"/>
    </source>
</evidence>
<sequence>MKPLIISLISLQILLTACASNKTVSYQSKWKPHTLFYEQAPTDQSDMNTRLKFGVQNNGEKLFASISTREPELVSRIISNGVRLSVQPKGERAKPVKILFPVVLKEDRRAIRKMDQVEMLGPSMQLLLETFNKEALVNRGSGDRFVNLINNPDDLYCKINMTPDGELSIDYALPLADINPGQQPTLALSIEVEGGSRSGGFAPGISIGMGAGSYGGMGGMGVGIGTGGRNAYGNQNIQLKLDVDLAKAPQ</sequence>
<evidence type="ECO:0000313" key="3">
    <source>
        <dbReference type="Proteomes" id="UP001501508"/>
    </source>
</evidence>
<evidence type="ECO:0008006" key="4">
    <source>
        <dbReference type="Google" id="ProtNLM"/>
    </source>
</evidence>
<gene>
    <name evidence="2" type="ORF">GCM10023091_06920</name>
</gene>
<keyword evidence="1" id="KW-0732">Signal</keyword>
<accession>A0ABP8LRK3</accession>
<dbReference type="PROSITE" id="PS51257">
    <property type="entry name" value="PROKAR_LIPOPROTEIN"/>
    <property type="match status" value="1"/>
</dbReference>
<feature type="signal peptide" evidence="1">
    <location>
        <begin position="1"/>
        <end position="19"/>
    </location>
</feature>
<keyword evidence="3" id="KW-1185">Reference proteome</keyword>